<dbReference type="RefSeq" id="WP_319598916.1">
    <property type="nucleotide sequence ID" value="NZ_AP035884.1"/>
</dbReference>
<dbReference type="Pfam" id="PF07977">
    <property type="entry name" value="FabA"/>
    <property type="match status" value="1"/>
</dbReference>
<evidence type="ECO:0000256" key="2">
    <source>
        <dbReference type="ARBA" id="ARBA00023239"/>
    </source>
</evidence>
<dbReference type="AlphaFoldDB" id="A0AB33KIK1"/>
<dbReference type="GO" id="GO:0016829">
    <property type="term" value="F:lyase activity"/>
    <property type="evidence" value="ECO:0007669"/>
    <property type="project" value="UniProtKB-KW"/>
</dbReference>
<sequence length="161" mass="17877">MIGAAELRGLLPHRHPMLLLDRVEELEAGERLVARKAVTNNEPWYADLPQDTPPDGYRYPEVLLTESWCQAAGVLATWDQPNPDVLSGRVMLFGGVSDVRFERPVLPGDVVVHHVRVLRVLPDTMIFEGEALVDGERVMTVERATLAFRPATALTEAVRAS</sequence>
<dbReference type="KEGG" id="stcm:SCMC78_32600"/>
<dbReference type="SUPFAM" id="SSF54637">
    <property type="entry name" value="Thioesterase/thiol ester dehydrase-isomerase"/>
    <property type="match status" value="1"/>
</dbReference>
<dbReference type="InterPro" id="IPR029069">
    <property type="entry name" value="HotDog_dom_sf"/>
</dbReference>
<dbReference type="EMBL" id="AP035884">
    <property type="protein sequence ID" value="BFP53453.1"/>
    <property type="molecule type" value="Genomic_DNA"/>
</dbReference>
<evidence type="ECO:0000313" key="3">
    <source>
        <dbReference type="EMBL" id="BFP53453.1"/>
    </source>
</evidence>
<reference evidence="3" key="1">
    <citation type="submission" date="2024-07" db="EMBL/GenBank/DDBJ databases">
        <title>Complete genome sequences of cellulolytic bacteria, Kitasatospora sp. CMC57 and Streptomyces sp. CMC78, isolated from Japanese agricultural soil.</title>
        <authorList>
            <person name="Hashimoto T."/>
            <person name="Ito M."/>
            <person name="Iwamoto M."/>
            <person name="Fukahori D."/>
            <person name="Shoda T."/>
            <person name="Sakoda M."/>
            <person name="Morohoshi T."/>
            <person name="Mitsuboshi M."/>
            <person name="Nishizawa T."/>
        </authorList>
    </citation>
    <scope>NUCLEOTIDE SEQUENCE</scope>
    <source>
        <strain evidence="3">CMC78</strain>
    </source>
</reference>
<protein>
    <submittedName>
        <fullName evidence="3">3-hydroxyacyl-ACP dehydratase FabZ</fullName>
    </submittedName>
</protein>
<dbReference type="InterPro" id="IPR013114">
    <property type="entry name" value="FabA_FabZ"/>
</dbReference>
<keyword evidence="2" id="KW-0456">Lyase</keyword>
<dbReference type="Gene3D" id="3.10.129.10">
    <property type="entry name" value="Hotdog Thioesterase"/>
    <property type="match status" value="1"/>
</dbReference>
<dbReference type="PANTHER" id="PTHR30272">
    <property type="entry name" value="3-HYDROXYACYL-[ACYL-CARRIER-PROTEIN] DEHYDRATASE"/>
    <property type="match status" value="1"/>
</dbReference>
<evidence type="ECO:0000256" key="1">
    <source>
        <dbReference type="ARBA" id="ARBA00009174"/>
    </source>
</evidence>
<comment type="similarity">
    <text evidence="1">Belongs to the thioester dehydratase family. FabZ subfamily.</text>
</comment>
<accession>A0AB33KIK1</accession>
<organism evidence="3">
    <name type="scientific">Streptomyces sp. CMC78</name>
    <dbReference type="NCBI Taxonomy" id="3231512"/>
    <lineage>
        <taxon>Bacteria</taxon>
        <taxon>Bacillati</taxon>
        <taxon>Actinomycetota</taxon>
        <taxon>Actinomycetes</taxon>
        <taxon>Kitasatosporales</taxon>
        <taxon>Streptomycetaceae</taxon>
        <taxon>Streptomyces</taxon>
    </lineage>
</organism>
<name>A0AB33KIK1_9ACTN</name>
<proteinExistence type="inferred from homology"/>
<dbReference type="PANTHER" id="PTHR30272:SF1">
    <property type="entry name" value="3-HYDROXYACYL-[ACYL-CARRIER-PROTEIN] DEHYDRATASE"/>
    <property type="match status" value="1"/>
</dbReference>
<gene>
    <name evidence="3" type="primary">fabZ</name>
    <name evidence="3" type="ORF">SCMC78_32600</name>
</gene>